<gene>
    <name evidence="1" type="ORF">Scep_022143</name>
</gene>
<organism evidence="1 2">
    <name type="scientific">Stephania cephalantha</name>
    <dbReference type="NCBI Taxonomy" id="152367"/>
    <lineage>
        <taxon>Eukaryota</taxon>
        <taxon>Viridiplantae</taxon>
        <taxon>Streptophyta</taxon>
        <taxon>Embryophyta</taxon>
        <taxon>Tracheophyta</taxon>
        <taxon>Spermatophyta</taxon>
        <taxon>Magnoliopsida</taxon>
        <taxon>Ranunculales</taxon>
        <taxon>Menispermaceae</taxon>
        <taxon>Menispermoideae</taxon>
        <taxon>Cissampelideae</taxon>
        <taxon>Stephania</taxon>
    </lineage>
</organism>
<dbReference type="EMBL" id="JBBNAG010000009">
    <property type="protein sequence ID" value="KAK9105299.1"/>
    <property type="molecule type" value="Genomic_DNA"/>
</dbReference>
<proteinExistence type="predicted"/>
<dbReference type="Proteomes" id="UP001419268">
    <property type="component" value="Unassembled WGS sequence"/>
</dbReference>
<keyword evidence="2" id="KW-1185">Reference proteome</keyword>
<sequence>MPRDVCGTTKGFSIYCPRMFVEFSTEGFACPIEFISVSLKDMSWSCLLLYFCEEGHASVTVGMNLLLI</sequence>
<reference evidence="1 2" key="1">
    <citation type="submission" date="2024-01" db="EMBL/GenBank/DDBJ databases">
        <title>Genome assemblies of Stephania.</title>
        <authorList>
            <person name="Yang L."/>
        </authorList>
    </citation>
    <scope>NUCLEOTIDE SEQUENCE [LARGE SCALE GENOMIC DNA]</scope>
    <source>
        <strain evidence="1">JXDWG</strain>
        <tissue evidence="1">Leaf</tissue>
    </source>
</reference>
<dbReference type="AlphaFoldDB" id="A0AAP0I2F2"/>
<comment type="caution">
    <text evidence="1">The sequence shown here is derived from an EMBL/GenBank/DDBJ whole genome shotgun (WGS) entry which is preliminary data.</text>
</comment>
<evidence type="ECO:0000313" key="2">
    <source>
        <dbReference type="Proteomes" id="UP001419268"/>
    </source>
</evidence>
<accession>A0AAP0I2F2</accession>
<protein>
    <submittedName>
        <fullName evidence="1">Uncharacterized protein</fullName>
    </submittedName>
</protein>
<name>A0AAP0I2F2_9MAGN</name>
<evidence type="ECO:0000313" key="1">
    <source>
        <dbReference type="EMBL" id="KAK9105299.1"/>
    </source>
</evidence>